<accession>A0A238XVN0</accession>
<dbReference type="EMBL" id="FZNT01000007">
    <property type="protein sequence ID" value="SNR63055.1"/>
    <property type="molecule type" value="Genomic_DNA"/>
</dbReference>
<dbReference type="Gene3D" id="3.40.50.1460">
    <property type="match status" value="1"/>
</dbReference>
<dbReference type="Gene3D" id="1.25.40.10">
    <property type="entry name" value="Tetratricopeptide repeat domain"/>
    <property type="match status" value="5"/>
</dbReference>
<dbReference type="OrthoDB" id="174931at2"/>
<dbReference type="InterPro" id="IPR006597">
    <property type="entry name" value="Sel1-like"/>
</dbReference>
<dbReference type="InterPro" id="IPR019734">
    <property type="entry name" value="TPR_rpt"/>
</dbReference>
<dbReference type="SUPFAM" id="SSF81901">
    <property type="entry name" value="HCP-like"/>
    <property type="match status" value="2"/>
</dbReference>
<dbReference type="InterPro" id="IPR052384">
    <property type="entry name" value="TMTC_O-mannosyltransferase"/>
</dbReference>
<dbReference type="GO" id="GO:0000030">
    <property type="term" value="F:mannosyltransferase activity"/>
    <property type="evidence" value="ECO:0007669"/>
    <property type="project" value="TreeGrafter"/>
</dbReference>
<feature type="repeat" description="TPR" evidence="1">
    <location>
        <begin position="815"/>
        <end position="848"/>
    </location>
</feature>
<feature type="repeat" description="TPR" evidence="1">
    <location>
        <begin position="678"/>
        <end position="711"/>
    </location>
</feature>
<dbReference type="GO" id="GO:0006508">
    <property type="term" value="P:proteolysis"/>
    <property type="evidence" value="ECO:0007669"/>
    <property type="project" value="InterPro"/>
</dbReference>
<dbReference type="SMART" id="SM00671">
    <property type="entry name" value="SEL1"/>
    <property type="match status" value="3"/>
</dbReference>
<dbReference type="SUPFAM" id="SSF52129">
    <property type="entry name" value="Caspase-like"/>
    <property type="match status" value="1"/>
</dbReference>
<dbReference type="Pfam" id="PF13414">
    <property type="entry name" value="TPR_11"/>
    <property type="match status" value="1"/>
</dbReference>
<dbReference type="InterPro" id="IPR011990">
    <property type="entry name" value="TPR-like_helical_dom_sf"/>
</dbReference>
<feature type="repeat" description="TPR" evidence="1">
    <location>
        <begin position="781"/>
        <end position="814"/>
    </location>
</feature>
<feature type="repeat" description="TPR" evidence="1">
    <location>
        <begin position="502"/>
        <end position="535"/>
    </location>
</feature>
<dbReference type="SMART" id="SM00028">
    <property type="entry name" value="TPR"/>
    <property type="match status" value="8"/>
</dbReference>
<proteinExistence type="predicted"/>
<keyword evidence="4" id="KW-1185">Reference proteome</keyword>
<dbReference type="Pfam" id="PF13424">
    <property type="entry name" value="TPR_12"/>
    <property type="match status" value="1"/>
</dbReference>
<keyword evidence="1" id="KW-0802">TPR repeat</keyword>
<evidence type="ECO:0000313" key="4">
    <source>
        <dbReference type="Proteomes" id="UP000198384"/>
    </source>
</evidence>
<evidence type="ECO:0000313" key="3">
    <source>
        <dbReference type="EMBL" id="SNR63055.1"/>
    </source>
</evidence>
<evidence type="ECO:0000259" key="2">
    <source>
        <dbReference type="Pfam" id="PF00656"/>
    </source>
</evidence>
<dbReference type="Proteomes" id="UP000198384">
    <property type="component" value="Unassembled WGS sequence"/>
</dbReference>
<dbReference type="AlphaFoldDB" id="A0A238XVN0"/>
<protein>
    <submittedName>
        <fullName evidence="3">Tetratricopeptide repeat-containing protein</fullName>
    </submittedName>
</protein>
<dbReference type="InterPro" id="IPR011600">
    <property type="entry name" value="Pept_C14_caspase"/>
</dbReference>
<dbReference type="SUPFAM" id="SSF48452">
    <property type="entry name" value="TPR-like"/>
    <property type="match status" value="2"/>
</dbReference>
<feature type="repeat" description="TPR" evidence="1">
    <location>
        <begin position="468"/>
        <end position="501"/>
    </location>
</feature>
<dbReference type="Pfam" id="PF13181">
    <property type="entry name" value="TPR_8"/>
    <property type="match status" value="1"/>
</dbReference>
<dbReference type="InterPro" id="IPR029030">
    <property type="entry name" value="Caspase-like_dom_sf"/>
</dbReference>
<dbReference type="Pfam" id="PF00656">
    <property type="entry name" value="Peptidase_C14"/>
    <property type="match status" value="1"/>
</dbReference>
<dbReference type="PROSITE" id="PS50005">
    <property type="entry name" value="TPR"/>
    <property type="match status" value="6"/>
</dbReference>
<dbReference type="PANTHER" id="PTHR44216:SF3">
    <property type="entry name" value="PROTEIN O-MANNOSYL-TRANSFERASE TMTC2"/>
    <property type="match status" value="1"/>
</dbReference>
<dbReference type="Pfam" id="PF13374">
    <property type="entry name" value="TPR_10"/>
    <property type="match status" value="1"/>
</dbReference>
<reference evidence="3 4" key="1">
    <citation type="submission" date="2017-06" db="EMBL/GenBank/DDBJ databases">
        <authorList>
            <person name="Kim H.J."/>
            <person name="Triplett B.A."/>
        </authorList>
    </citation>
    <scope>NUCLEOTIDE SEQUENCE [LARGE SCALE GENOMIC DNA]</scope>
    <source>
        <strain evidence="3 4">DSM 29150</strain>
    </source>
</reference>
<organism evidence="3 4">
    <name type="scientific">Lutibacter agarilyticus</name>
    <dbReference type="NCBI Taxonomy" id="1109740"/>
    <lineage>
        <taxon>Bacteria</taxon>
        <taxon>Pseudomonadati</taxon>
        <taxon>Bacteroidota</taxon>
        <taxon>Flavobacteriia</taxon>
        <taxon>Flavobacteriales</taxon>
        <taxon>Flavobacteriaceae</taxon>
        <taxon>Lutibacter</taxon>
    </lineage>
</organism>
<dbReference type="GO" id="GO:0004197">
    <property type="term" value="F:cysteine-type endopeptidase activity"/>
    <property type="evidence" value="ECO:0007669"/>
    <property type="project" value="InterPro"/>
</dbReference>
<evidence type="ECO:0000256" key="1">
    <source>
        <dbReference type="PROSITE-ProRule" id="PRU00339"/>
    </source>
</evidence>
<gene>
    <name evidence="3" type="ORF">SAMN06265371_10799</name>
</gene>
<dbReference type="GO" id="GO:0035269">
    <property type="term" value="P:protein O-linked glycosylation via mannose"/>
    <property type="evidence" value="ECO:0007669"/>
    <property type="project" value="TreeGrafter"/>
</dbReference>
<name>A0A238XVN0_9FLAO</name>
<dbReference type="RefSeq" id="WP_089382092.1">
    <property type="nucleotide sequence ID" value="NZ_FZNT01000007.1"/>
</dbReference>
<sequence length="1009" mass="115940">MNHVLKYILISVLMPFMVFAQGINRGADAKSIKETSKGVKRALVVGISNYQAASLKLNYADNDATIFKDYLRDVENIPEERLVYLIADESAPTSTEHEPTSSNILNELTRLMDETQEGDTVYFYFAGHGDVVVNYENRDVGFLLASDANENRNYFGTSGVIALKHLDSVISVVTNKGAKFVLTLDACHSGFLYKEGTQKNLETFNNNFQHSTKFFSCKPTEYSLESKDIGHGYFTYYLVLGLLGAADNLVQDNNLQYYELSAFLADNVYNETDKKQSPIVWTQYFNEVFTPVNTTYKEAALNTLKSSSGIKDVFSARGFEQTIYEKESKIPIVKQFNTALKSENYFGTNLSAYELYNKAVSEQIVKISVTNRMRNSLVNALSTNAQILINLYIGNAEILPNSEEFITKATYLEVCLELLDKDAFNYDRLYMSKLFLEAYSIIRARQYSKYPEAKEKLVEALKIENRAAYIHNALGIVLNHENNYKEADFHYKKAIALIPSWSFPVNNLGVNYYEQYQYKEAKKYYYEALKLKGSYGNVLNNLGAISQNQGKYLEAEYYFHRVKEIEGDYSVTTMRNLGSLYENKGNIKKAIEWYQRAFEKDSTDVYILYDYSEILNDYNLDSKKPEEFLKKAIALEPFFSRGYAEYADFLRRYPKDENSLKEADSLYNFAISNDPFYTWSYAGRGWLYDKLDDKDKALQSFEEGIKINSNKAKPYHNLATYYRSGLSNDIKAEEYYFKAIKKDSFYMPSYKSLISLYNSNDEEQKSLELINNVLSWNNEAPDIYNLLGNTYFELGDFKAASKAYEQSIAIDSTYAKGYSNLAYGLLQNEHYKKAAETYKKAYHYNPYKNNLESFSKLMLAKARKKNRNQEYETAELILKSAKDLVTTNETIFALGEYYYLKNQTLAAQELINELVQLELSKTWQIKTLDLAIKIEIDLSNKTQAIAYLSILKEINPSPNLVLDALVLEIDGKNREAKELIKKVNPLLLDEKFLSKKFSSQSIQLINTLK</sequence>
<dbReference type="PANTHER" id="PTHR44216">
    <property type="entry name" value="PROTEIN O-MANNOSYL-TRANSFERASE TMTC2"/>
    <property type="match status" value="1"/>
</dbReference>
<feature type="repeat" description="TPR" evidence="1">
    <location>
        <begin position="571"/>
        <end position="604"/>
    </location>
</feature>
<feature type="domain" description="Peptidase C14 caspase" evidence="2">
    <location>
        <begin position="40"/>
        <end position="282"/>
    </location>
</feature>